<proteinExistence type="predicted"/>
<accession>A0A2H1KE46</accession>
<evidence type="ECO:0000313" key="1">
    <source>
        <dbReference type="EMBL" id="SMX98077.1"/>
    </source>
</evidence>
<dbReference type="Proteomes" id="UP000234433">
    <property type="component" value="Unassembled WGS sequence"/>
</dbReference>
<organism evidence="1 2">
    <name type="scientific">Brevibacterium antiquum CNRZ 918</name>
    <dbReference type="NCBI Taxonomy" id="1255637"/>
    <lineage>
        <taxon>Bacteria</taxon>
        <taxon>Bacillati</taxon>
        <taxon>Actinomycetota</taxon>
        <taxon>Actinomycetes</taxon>
        <taxon>Micrococcales</taxon>
        <taxon>Brevibacteriaceae</taxon>
        <taxon>Brevibacterium</taxon>
    </lineage>
</organism>
<reference evidence="1 2" key="1">
    <citation type="submission" date="2017-03" db="EMBL/GenBank/DDBJ databases">
        <authorList>
            <person name="Afonso C.L."/>
            <person name="Miller P.J."/>
            <person name="Scott M.A."/>
            <person name="Spackman E."/>
            <person name="Goraichik I."/>
            <person name="Dimitrov K.M."/>
            <person name="Suarez D.L."/>
            <person name="Swayne D.E."/>
        </authorList>
    </citation>
    <scope>NUCLEOTIDE SEQUENCE [LARGE SCALE GENOMIC DNA]</scope>
    <source>
        <strain evidence="1 2">CNRZ 918</strain>
    </source>
</reference>
<dbReference type="RefSeq" id="WP_101620436.1">
    <property type="nucleotide sequence ID" value="NZ_FXZD01000007.1"/>
</dbReference>
<evidence type="ECO:0000313" key="2">
    <source>
        <dbReference type="Proteomes" id="UP000234433"/>
    </source>
</evidence>
<dbReference type="OrthoDB" id="3838020at2"/>
<sequence>MLTPTYVKDHVKVPVGITDEQLQDVIDRATDRMRRYCRWHVFPELLDAATLSTDGSQSVLLPSLRVVEVNKVEIRGEEVTGYGVDKDGRLRLDCRRFPDALGAVKVTMLHGYDEDELDAVRDVLLGMIERVTTLPHFIKSSSVGEASVTYGVDAALRPTFGDKEVLDEYRILLK</sequence>
<protein>
    <recommendedName>
        <fullName evidence="3">Phage gp6-like head-tail connector protein</fullName>
    </recommendedName>
</protein>
<evidence type="ECO:0008006" key="3">
    <source>
        <dbReference type="Google" id="ProtNLM"/>
    </source>
</evidence>
<dbReference type="AlphaFoldDB" id="A0A2H1KE46"/>
<name>A0A2H1KE46_9MICO</name>
<gene>
    <name evidence="1" type="ORF">BANT918_02390</name>
</gene>
<dbReference type="EMBL" id="FXZD01000007">
    <property type="protein sequence ID" value="SMX98077.1"/>
    <property type="molecule type" value="Genomic_DNA"/>
</dbReference>